<dbReference type="PANTHER" id="PTHR34075">
    <property type="entry name" value="BLR3430 PROTEIN"/>
    <property type="match status" value="1"/>
</dbReference>
<dbReference type="Gene3D" id="6.10.30.10">
    <property type="match status" value="1"/>
</dbReference>
<name>A0A938BS82_UNCW3</name>
<dbReference type="Proteomes" id="UP000779900">
    <property type="component" value="Unassembled WGS sequence"/>
</dbReference>
<proteinExistence type="predicted"/>
<dbReference type="EMBL" id="VGIR01000001">
    <property type="protein sequence ID" value="MBM3330267.1"/>
    <property type="molecule type" value="Genomic_DNA"/>
</dbReference>
<dbReference type="Pfam" id="PF01796">
    <property type="entry name" value="OB_ChsH2_C"/>
    <property type="match status" value="1"/>
</dbReference>
<dbReference type="Gene3D" id="2.40.50.140">
    <property type="entry name" value="Nucleic acid-binding proteins"/>
    <property type="match status" value="1"/>
</dbReference>
<sequence>MALKERLSLPAEAKTWPGELPVQSLYTAGAAGDRFFKTLKEKGQFQGAVCTACNEVYVPPKLYCEKCMAKLDDWVKVGPTGIVESWTELHVGLDGKPLEKPQFIGLIRLDGATTSIVHRLTEKPCCIGMEVAAVLKPTAKREGAITDILHFEPK</sequence>
<dbReference type="AlphaFoldDB" id="A0A938BS82"/>
<dbReference type="SUPFAM" id="SSF50249">
    <property type="entry name" value="Nucleic acid-binding proteins"/>
    <property type="match status" value="1"/>
</dbReference>
<reference evidence="2" key="1">
    <citation type="submission" date="2019-03" db="EMBL/GenBank/DDBJ databases">
        <title>Lake Tanganyika Metagenome-Assembled Genomes (MAGs).</title>
        <authorList>
            <person name="Tran P."/>
        </authorList>
    </citation>
    <scope>NUCLEOTIDE SEQUENCE</scope>
    <source>
        <strain evidence="2">K_DeepCast_150m_m2_040</strain>
    </source>
</reference>
<accession>A0A938BS82</accession>
<gene>
    <name evidence="2" type="ORF">FJY68_00265</name>
</gene>
<evidence type="ECO:0000313" key="3">
    <source>
        <dbReference type="Proteomes" id="UP000779900"/>
    </source>
</evidence>
<comment type="caution">
    <text evidence="2">The sequence shown here is derived from an EMBL/GenBank/DDBJ whole genome shotgun (WGS) entry which is preliminary data.</text>
</comment>
<dbReference type="InterPro" id="IPR002878">
    <property type="entry name" value="ChsH2_C"/>
</dbReference>
<evidence type="ECO:0000313" key="2">
    <source>
        <dbReference type="EMBL" id="MBM3330267.1"/>
    </source>
</evidence>
<organism evidence="2 3">
    <name type="scientific">candidate division WOR-3 bacterium</name>
    <dbReference type="NCBI Taxonomy" id="2052148"/>
    <lineage>
        <taxon>Bacteria</taxon>
        <taxon>Bacteria division WOR-3</taxon>
    </lineage>
</organism>
<dbReference type="PANTHER" id="PTHR34075:SF4">
    <property type="entry name" value="DUF35 DOMAIN-CONTAINING PROTEIN"/>
    <property type="match status" value="1"/>
</dbReference>
<feature type="domain" description="ChsH2 C-terminal OB-fold" evidence="1">
    <location>
        <begin position="74"/>
        <end position="135"/>
    </location>
</feature>
<evidence type="ECO:0000259" key="1">
    <source>
        <dbReference type="Pfam" id="PF01796"/>
    </source>
</evidence>
<dbReference type="InterPro" id="IPR052513">
    <property type="entry name" value="Thioester_dehydratase-like"/>
</dbReference>
<protein>
    <submittedName>
        <fullName evidence="2">Zn-ribbon domain-containing OB-fold protein</fullName>
    </submittedName>
</protein>
<dbReference type="InterPro" id="IPR012340">
    <property type="entry name" value="NA-bd_OB-fold"/>
</dbReference>